<protein>
    <submittedName>
        <fullName evidence="3 4">Uncharacterized protein LOC107072080</fullName>
    </submittedName>
</protein>
<feature type="compositionally biased region" description="Low complexity" evidence="1">
    <location>
        <begin position="41"/>
        <end position="52"/>
    </location>
</feature>
<organism evidence="2 3">
    <name type="scientific">Polistes dominula</name>
    <name type="common">European paper wasp</name>
    <name type="synonym">Vespa dominula</name>
    <dbReference type="NCBI Taxonomy" id="743375"/>
    <lineage>
        <taxon>Eukaryota</taxon>
        <taxon>Metazoa</taxon>
        <taxon>Ecdysozoa</taxon>
        <taxon>Arthropoda</taxon>
        <taxon>Hexapoda</taxon>
        <taxon>Insecta</taxon>
        <taxon>Pterygota</taxon>
        <taxon>Neoptera</taxon>
        <taxon>Endopterygota</taxon>
        <taxon>Hymenoptera</taxon>
        <taxon>Apocrita</taxon>
        <taxon>Aculeata</taxon>
        <taxon>Vespoidea</taxon>
        <taxon>Vespidae</taxon>
        <taxon>Polistinae</taxon>
        <taxon>Polistini</taxon>
        <taxon>Polistes</taxon>
    </lineage>
</organism>
<evidence type="ECO:0000256" key="1">
    <source>
        <dbReference type="SAM" id="MobiDB-lite"/>
    </source>
</evidence>
<gene>
    <name evidence="3 4" type="primary">LOC107072080</name>
</gene>
<evidence type="ECO:0000313" key="3">
    <source>
        <dbReference type="RefSeq" id="XP_015187177.1"/>
    </source>
</evidence>
<evidence type="ECO:0000313" key="2">
    <source>
        <dbReference type="Proteomes" id="UP000694924"/>
    </source>
</evidence>
<dbReference type="RefSeq" id="XP_015187177.1">
    <property type="nucleotide sequence ID" value="XM_015331691.1"/>
</dbReference>
<name>A0ABM1J3Z0_POLDO</name>
<feature type="compositionally biased region" description="Low complexity" evidence="1">
    <location>
        <begin position="112"/>
        <end position="121"/>
    </location>
</feature>
<sequence>MVEMFDWENEDPLTTLNTQLNKSMALFESVGNDDQLQLNKNNKSIKINTKSNSTRKRTSVNGTQRRSILKKSEVTNGEEKKLEEQSEETPNRNVDINEAIPEASSNALTVTSSSSSSSSSSRPQNLEDLIKAENLTMETNSSFNIDDISDSEDIWILNIPKTVNTEELIGQTLTLGDKSKLKVGEKKYCAVKQNMQHGVTCVFSTSKTNSLYKAVNIKPAGSITIRRKLSSIPKGKPILLDKVGVPFPENLRTRHPLLGVTTENKFKRESKMVGSRKRKRKQ</sequence>
<feature type="region of interest" description="Disordered" evidence="1">
    <location>
        <begin position="41"/>
        <end position="124"/>
    </location>
</feature>
<dbReference type="RefSeq" id="XP_015187178.1">
    <property type="nucleotide sequence ID" value="XM_015331692.1"/>
</dbReference>
<accession>A0ABM1J3Z0</accession>
<dbReference type="GeneID" id="107072080"/>
<dbReference type="Proteomes" id="UP000694924">
    <property type="component" value="Unplaced"/>
</dbReference>
<keyword evidence="2" id="KW-1185">Reference proteome</keyword>
<evidence type="ECO:0000313" key="4">
    <source>
        <dbReference type="RefSeq" id="XP_015187178.1"/>
    </source>
</evidence>
<reference evidence="3 4" key="1">
    <citation type="submission" date="2025-05" db="UniProtKB">
        <authorList>
            <consortium name="RefSeq"/>
        </authorList>
    </citation>
    <scope>IDENTIFICATION</scope>
    <source>
        <tissue evidence="3 4">Whole body</tissue>
    </source>
</reference>
<feature type="compositionally biased region" description="Basic and acidic residues" evidence="1">
    <location>
        <begin position="70"/>
        <end position="84"/>
    </location>
</feature>
<proteinExistence type="predicted"/>